<dbReference type="RefSeq" id="WP_015515127.1">
    <property type="nucleotide sequence ID" value="NC_021009.1"/>
</dbReference>
<reference evidence="1 2" key="2">
    <citation type="submission" date="2010-03" db="EMBL/GenBank/DDBJ databases">
        <authorList>
            <person name="Pajon A."/>
        </authorList>
    </citation>
    <scope>NUCLEOTIDE SEQUENCE [LARGE SCALE GENOMIC DNA]</scope>
    <source>
        <strain evidence="1 2">GD/7</strain>
    </source>
</reference>
<dbReference type="AlphaFoldDB" id="D4JB79"/>
<protein>
    <recommendedName>
        <fullName evidence="3">DUF2442 domain-containing protein</fullName>
    </recommendedName>
</protein>
<sequence>MKTLISCAYNMDNSCVELKFADGSMIAIDTLS</sequence>
<dbReference type="InterPro" id="IPR045705">
    <property type="entry name" value="DUF6061"/>
</dbReference>
<gene>
    <name evidence="1" type="ORF">CC1_30330</name>
</gene>
<evidence type="ECO:0000313" key="2">
    <source>
        <dbReference type="Proteomes" id="UP000008798"/>
    </source>
</evidence>
<proteinExistence type="predicted"/>
<dbReference type="STRING" id="717962.CC1_30330"/>
<evidence type="ECO:0008006" key="3">
    <source>
        <dbReference type="Google" id="ProtNLM"/>
    </source>
</evidence>
<organism evidence="1 2">
    <name type="scientific">Coprococcus catus GD/7</name>
    <dbReference type="NCBI Taxonomy" id="717962"/>
    <lineage>
        <taxon>Bacteria</taxon>
        <taxon>Bacillati</taxon>
        <taxon>Bacillota</taxon>
        <taxon>Clostridia</taxon>
        <taxon>Lachnospirales</taxon>
        <taxon>Lachnospiraceae</taxon>
        <taxon>Coprococcus</taxon>
    </lineage>
</organism>
<evidence type="ECO:0000313" key="1">
    <source>
        <dbReference type="EMBL" id="CBK81600.1"/>
    </source>
</evidence>
<dbReference type="Pfam" id="PF19537">
    <property type="entry name" value="DUF6061"/>
    <property type="match status" value="1"/>
</dbReference>
<dbReference type="KEGG" id="cct:CC1_30330"/>
<accession>D4JB79</accession>
<reference evidence="1 2" key="1">
    <citation type="submission" date="2010-03" db="EMBL/GenBank/DDBJ databases">
        <title>The genome sequence of Coprococcus catus GD/7.</title>
        <authorList>
            <consortium name="metaHIT consortium -- http://www.metahit.eu/"/>
            <person name="Pajon A."/>
            <person name="Turner K."/>
            <person name="Parkhill J."/>
            <person name="Duncan S."/>
            <person name="Flint H."/>
        </authorList>
    </citation>
    <scope>NUCLEOTIDE SEQUENCE [LARGE SCALE GENOMIC DNA]</scope>
    <source>
        <strain evidence="1 2">GD/7</strain>
    </source>
</reference>
<dbReference type="HOGENOM" id="CLU_3388906_0_0_9"/>
<name>D4JB79_9FIRM</name>
<dbReference type="Proteomes" id="UP000008798">
    <property type="component" value="Chromosome"/>
</dbReference>
<dbReference type="EMBL" id="FP929038">
    <property type="protein sequence ID" value="CBK81600.1"/>
    <property type="molecule type" value="Genomic_DNA"/>
</dbReference>